<feature type="domain" description="Peptidase A2" evidence="11">
    <location>
        <begin position="51"/>
        <end position="90"/>
    </location>
</feature>
<dbReference type="GO" id="GO:0004519">
    <property type="term" value="F:endonuclease activity"/>
    <property type="evidence" value="ECO:0007669"/>
    <property type="project" value="UniProtKB-KW"/>
</dbReference>
<evidence type="ECO:0000256" key="6">
    <source>
        <dbReference type="ARBA" id="ARBA00022801"/>
    </source>
</evidence>
<evidence type="ECO:0000256" key="8">
    <source>
        <dbReference type="ARBA" id="ARBA00022884"/>
    </source>
</evidence>
<dbReference type="EMBL" id="AQGS01001280">
    <property type="protein sequence ID" value="EPS35050.1"/>
    <property type="molecule type" value="Genomic_DNA"/>
</dbReference>
<keyword evidence="2" id="KW-0548">Nucleotidyltransferase</keyword>
<evidence type="ECO:0000256" key="7">
    <source>
        <dbReference type="ARBA" id="ARBA00022842"/>
    </source>
</evidence>
<feature type="domain" description="Reverse transcriptase" evidence="12">
    <location>
        <begin position="238"/>
        <end position="417"/>
    </location>
</feature>
<dbReference type="GO" id="GO:0003723">
    <property type="term" value="F:RNA binding"/>
    <property type="evidence" value="ECO:0007669"/>
    <property type="project" value="UniProtKB-KW"/>
</dbReference>
<reference evidence="13 14" key="1">
    <citation type="journal article" date="2013" name="PLoS Genet.">
        <title>Genomic mechanisms accounting for the adaptation to parasitism in nematode-trapping fungi.</title>
        <authorList>
            <person name="Meerupati T."/>
            <person name="Andersson K.M."/>
            <person name="Friman E."/>
            <person name="Kumar D."/>
            <person name="Tunlid A."/>
            <person name="Ahren D."/>
        </authorList>
    </citation>
    <scope>NUCLEOTIDE SEQUENCE [LARGE SCALE GENOMIC DNA]</scope>
    <source>
        <strain evidence="13 14">CBS 200.50</strain>
    </source>
</reference>
<dbReference type="eggNOG" id="KOG0017">
    <property type="taxonomic scope" value="Eukaryota"/>
</dbReference>
<dbReference type="Pfam" id="PF00078">
    <property type="entry name" value="RVT_1"/>
    <property type="match status" value="1"/>
</dbReference>
<evidence type="ECO:0000259" key="11">
    <source>
        <dbReference type="PROSITE" id="PS50175"/>
    </source>
</evidence>
<dbReference type="SUPFAM" id="SSF50630">
    <property type="entry name" value="Acid proteases"/>
    <property type="match status" value="1"/>
</dbReference>
<keyword evidence="7" id="KW-0460">Magnesium</keyword>
<dbReference type="Pfam" id="PF17919">
    <property type="entry name" value="RT_RNaseH_2"/>
    <property type="match status" value="1"/>
</dbReference>
<evidence type="ECO:0000256" key="9">
    <source>
        <dbReference type="ARBA" id="ARBA00022908"/>
    </source>
</evidence>
<evidence type="ECO:0000256" key="3">
    <source>
        <dbReference type="ARBA" id="ARBA00022722"/>
    </source>
</evidence>
<keyword evidence="6" id="KW-0378">Hydrolase</keyword>
<reference evidence="14" key="2">
    <citation type="submission" date="2013-04" db="EMBL/GenBank/DDBJ databases">
        <title>Genomic mechanisms accounting for the adaptation to parasitism in nematode-trapping fungi.</title>
        <authorList>
            <person name="Ahren D.G."/>
        </authorList>
    </citation>
    <scope>NUCLEOTIDE SEQUENCE [LARGE SCALE GENOMIC DNA]</scope>
    <source>
        <strain evidence="14">CBS 200.50</strain>
    </source>
</reference>
<proteinExistence type="predicted"/>
<dbReference type="AlphaFoldDB" id="S7ZWC1"/>
<dbReference type="Gene3D" id="3.30.70.270">
    <property type="match status" value="2"/>
</dbReference>
<dbReference type="GO" id="GO:0006508">
    <property type="term" value="P:proteolysis"/>
    <property type="evidence" value="ECO:0007669"/>
    <property type="project" value="InterPro"/>
</dbReference>
<keyword evidence="10" id="KW-0511">Multifunctional enzyme</keyword>
<dbReference type="InterPro" id="IPR021109">
    <property type="entry name" value="Peptidase_aspartic_dom_sf"/>
</dbReference>
<evidence type="ECO:0000256" key="1">
    <source>
        <dbReference type="ARBA" id="ARBA00022679"/>
    </source>
</evidence>
<dbReference type="GO" id="GO:0015074">
    <property type="term" value="P:DNA integration"/>
    <property type="evidence" value="ECO:0007669"/>
    <property type="project" value="UniProtKB-KW"/>
</dbReference>
<keyword evidence="8" id="KW-0694">RNA-binding</keyword>
<protein>
    <recommendedName>
        <fullName evidence="15">Reverse transcriptase domain-containing protein</fullName>
    </recommendedName>
</protein>
<keyword evidence="4" id="KW-0645">Protease</keyword>
<dbReference type="FunFam" id="3.30.70.270:FF:000020">
    <property type="entry name" value="Transposon Tf2-6 polyprotein-like Protein"/>
    <property type="match status" value="1"/>
</dbReference>
<gene>
    <name evidence="13" type="ORF">H072_11652</name>
</gene>
<evidence type="ECO:0000313" key="14">
    <source>
        <dbReference type="Proteomes" id="UP000015100"/>
    </source>
</evidence>
<dbReference type="CDD" id="cd00303">
    <property type="entry name" value="retropepsin_like"/>
    <property type="match status" value="1"/>
</dbReference>
<dbReference type="PROSITE" id="PS00141">
    <property type="entry name" value="ASP_PROTEASE"/>
    <property type="match status" value="1"/>
</dbReference>
<dbReference type="OrthoDB" id="5428705at2759"/>
<dbReference type="OMA" id="LHWINDD"/>
<dbReference type="PROSITE" id="PS50175">
    <property type="entry name" value="ASP_PROT_RETROV"/>
    <property type="match status" value="1"/>
</dbReference>
<dbReference type="Gene3D" id="3.10.10.10">
    <property type="entry name" value="HIV Type 1 Reverse Transcriptase, subunit A, domain 1"/>
    <property type="match status" value="1"/>
</dbReference>
<accession>S7ZWC1</accession>
<dbReference type="HOGENOM" id="CLU_000384_33_4_1"/>
<dbReference type="STRING" id="1284197.S7ZWC1"/>
<comment type="caution">
    <text evidence="13">The sequence shown here is derived from an EMBL/GenBank/DDBJ whole genome shotgun (WGS) entry which is preliminary data.</text>
</comment>
<dbReference type="PANTHER" id="PTHR37984">
    <property type="entry name" value="PROTEIN CBG26694"/>
    <property type="match status" value="1"/>
</dbReference>
<dbReference type="InterPro" id="IPR000477">
    <property type="entry name" value="RT_dom"/>
</dbReference>
<dbReference type="InterPro" id="IPR001995">
    <property type="entry name" value="Peptidase_A2_cat"/>
</dbReference>
<keyword evidence="9" id="KW-0229">DNA integration</keyword>
<dbReference type="CDD" id="cd01647">
    <property type="entry name" value="RT_LTR"/>
    <property type="match status" value="1"/>
</dbReference>
<dbReference type="InterPro" id="IPR001969">
    <property type="entry name" value="Aspartic_peptidase_AS"/>
</dbReference>
<dbReference type="SUPFAM" id="SSF56672">
    <property type="entry name" value="DNA/RNA polymerases"/>
    <property type="match status" value="1"/>
</dbReference>
<organism evidence="13 14">
    <name type="scientific">Dactylellina haptotyla (strain CBS 200.50)</name>
    <name type="common">Nematode-trapping fungus</name>
    <name type="synonym">Monacrosporium haptotylum</name>
    <dbReference type="NCBI Taxonomy" id="1284197"/>
    <lineage>
        <taxon>Eukaryota</taxon>
        <taxon>Fungi</taxon>
        <taxon>Dikarya</taxon>
        <taxon>Ascomycota</taxon>
        <taxon>Pezizomycotina</taxon>
        <taxon>Orbiliomycetes</taxon>
        <taxon>Orbiliales</taxon>
        <taxon>Orbiliaceae</taxon>
        <taxon>Dactylellina</taxon>
    </lineage>
</organism>
<evidence type="ECO:0000256" key="2">
    <source>
        <dbReference type="ARBA" id="ARBA00022695"/>
    </source>
</evidence>
<dbReference type="Pfam" id="PF13975">
    <property type="entry name" value="gag-asp_proteas"/>
    <property type="match status" value="1"/>
</dbReference>
<keyword evidence="5" id="KW-0255">Endonuclease</keyword>
<dbReference type="InterPro" id="IPR043128">
    <property type="entry name" value="Rev_trsase/Diguanyl_cyclase"/>
</dbReference>
<dbReference type="PANTHER" id="PTHR37984:SF5">
    <property type="entry name" value="PROTEIN NYNRIN-LIKE"/>
    <property type="match status" value="1"/>
</dbReference>
<dbReference type="GO" id="GO:0004190">
    <property type="term" value="F:aspartic-type endopeptidase activity"/>
    <property type="evidence" value="ECO:0007669"/>
    <property type="project" value="UniProtKB-KW"/>
</dbReference>
<keyword evidence="1" id="KW-0808">Transferase</keyword>
<dbReference type="Proteomes" id="UP000015100">
    <property type="component" value="Unassembled WGS sequence"/>
</dbReference>
<evidence type="ECO:0000256" key="10">
    <source>
        <dbReference type="ARBA" id="ARBA00023268"/>
    </source>
</evidence>
<keyword evidence="3" id="KW-0540">Nuclease</keyword>
<keyword evidence="4" id="KW-0064">Aspartyl protease</keyword>
<dbReference type="InterPro" id="IPR050951">
    <property type="entry name" value="Retrovirus_Pol_polyprotein"/>
</dbReference>
<keyword evidence="14" id="KW-1185">Reference proteome</keyword>
<dbReference type="PROSITE" id="PS50878">
    <property type="entry name" value="RT_POL"/>
    <property type="match status" value="1"/>
</dbReference>
<dbReference type="Gene3D" id="2.40.70.10">
    <property type="entry name" value="Acid Proteases"/>
    <property type="match status" value="1"/>
</dbReference>
<evidence type="ECO:0000313" key="13">
    <source>
        <dbReference type="EMBL" id="EPS35050.1"/>
    </source>
</evidence>
<evidence type="ECO:0008006" key="15">
    <source>
        <dbReference type="Google" id="ProtNLM"/>
    </source>
</evidence>
<evidence type="ECO:0000256" key="4">
    <source>
        <dbReference type="ARBA" id="ARBA00022750"/>
    </source>
</evidence>
<dbReference type="GO" id="GO:0016779">
    <property type="term" value="F:nucleotidyltransferase activity"/>
    <property type="evidence" value="ECO:0007669"/>
    <property type="project" value="UniProtKB-KW"/>
</dbReference>
<evidence type="ECO:0000259" key="12">
    <source>
        <dbReference type="PROSITE" id="PS50878"/>
    </source>
</evidence>
<evidence type="ECO:0000256" key="5">
    <source>
        <dbReference type="ARBA" id="ARBA00022759"/>
    </source>
</evidence>
<dbReference type="InterPro" id="IPR041577">
    <property type="entry name" value="RT_RNaseH_2"/>
</dbReference>
<name>S7ZWC1_DACHA</name>
<dbReference type="InterPro" id="IPR043502">
    <property type="entry name" value="DNA/RNA_pol_sf"/>
</dbReference>
<sequence length="567" mass="65939">MAQCFKLKELRTVTRAEPSGSGFVKKGPDRTLNRIKKQHFQIPCTINGNITQALADSGAETTYISEKYIKKHNLPIRLKDTTYNVVAFGGSPLGTVRYEIDVTLIINKHLEKRTIDILNLANDDLILGYDWLEDHDPIRRVVYKQPKEVHLRLTEYFSDKEIYHRSRNKPNTLKRIWLKAKDIIRTFEKIKDEDALPPFNEFTHEIPLQKGTTPKFLPVYACTKDELEALREYIEENLRKGYIRPSRSPAGHPILFVPKKNRKLRICIDYRSLNAITIKDRNSLPQINESLDRLIKATHFTKLNIIVAYHNLQVAPKDVWKTAFRCRYKLFEYLIMPMGLTNAPASFQTFMNHVLKDHIDKICIVYLDDILVYSKNPEEHRQHVITVLEALDKYNLKVELEKTEFEVTECEFLGAIVTTEGIKMDPKKVDAIQKWPRPQNVKDIQAFLGLCNYYRRFIKQYSHMSTALSELTKIGVHFDMTPSRIRAFNILKEFFLSAPILKLYDPDLPIKIEIDVSDAALGACLCQLQPNQEWYPIAYLSHKFDATKLRYPIHDKELMAIVQACKT</sequence>